<feature type="transmembrane region" description="Helical" evidence="5">
    <location>
        <begin position="90"/>
        <end position="115"/>
    </location>
</feature>
<dbReference type="PANTHER" id="PTHR12778:SF9">
    <property type="entry name" value="ACETYL-COENZYME A TRANSPORTER 1"/>
    <property type="match status" value="1"/>
</dbReference>
<dbReference type="InterPro" id="IPR004752">
    <property type="entry name" value="AmpG_permease/AT-1"/>
</dbReference>
<dbReference type="InterPro" id="IPR024371">
    <property type="entry name" value="AcetylCoA_trans_1-like"/>
</dbReference>
<dbReference type="Proteomes" id="UP000603453">
    <property type="component" value="Unassembled WGS sequence"/>
</dbReference>
<accession>A0A8H7VD25</accession>
<proteinExistence type="predicted"/>
<comment type="caution">
    <text evidence="6">The sequence shown here is derived from an EMBL/GenBank/DDBJ whole genome shotgun (WGS) entry which is preliminary data.</text>
</comment>
<feature type="transmembrane region" description="Helical" evidence="5">
    <location>
        <begin position="186"/>
        <end position="208"/>
    </location>
</feature>
<dbReference type="Gene3D" id="1.20.1250.20">
    <property type="entry name" value="MFS general substrate transporter like domains"/>
    <property type="match status" value="1"/>
</dbReference>
<keyword evidence="3 5" id="KW-1133">Transmembrane helix</keyword>
<feature type="transmembrane region" description="Helical" evidence="5">
    <location>
        <begin position="340"/>
        <end position="359"/>
    </location>
</feature>
<evidence type="ECO:0000256" key="3">
    <source>
        <dbReference type="ARBA" id="ARBA00022989"/>
    </source>
</evidence>
<dbReference type="FunFam" id="1.20.1250.20:FF:000289">
    <property type="entry name" value="Acetyl-coenzyme A transporter 1"/>
    <property type="match status" value="1"/>
</dbReference>
<dbReference type="InterPro" id="IPR036259">
    <property type="entry name" value="MFS_trans_sf"/>
</dbReference>
<reference evidence="6" key="1">
    <citation type="submission" date="2020-12" db="EMBL/GenBank/DDBJ databases">
        <title>Metabolic potential, ecology and presence of endohyphal bacteria is reflected in genomic diversity of Mucoromycotina.</title>
        <authorList>
            <person name="Muszewska A."/>
            <person name="Okrasinska A."/>
            <person name="Steczkiewicz K."/>
            <person name="Drgas O."/>
            <person name="Orlowska M."/>
            <person name="Perlinska-Lenart U."/>
            <person name="Aleksandrzak-Piekarczyk T."/>
            <person name="Szatraj K."/>
            <person name="Zielenkiewicz U."/>
            <person name="Pilsyk S."/>
            <person name="Malc E."/>
            <person name="Mieczkowski P."/>
            <person name="Kruszewska J.S."/>
            <person name="Biernat P."/>
            <person name="Pawlowska J."/>
        </authorList>
    </citation>
    <scope>NUCLEOTIDE SEQUENCE</scope>
    <source>
        <strain evidence="6">WA0000017839</strain>
    </source>
</reference>
<feature type="transmembrane region" description="Helical" evidence="5">
    <location>
        <begin position="228"/>
        <end position="247"/>
    </location>
</feature>
<evidence type="ECO:0000313" key="6">
    <source>
        <dbReference type="EMBL" id="KAG2210054.1"/>
    </source>
</evidence>
<keyword evidence="7" id="KW-1185">Reference proteome</keyword>
<feature type="transmembrane region" description="Helical" evidence="5">
    <location>
        <begin position="400"/>
        <end position="422"/>
    </location>
</feature>
<dbReference type="SUPFAM" id="SSF103473">
    <property type="entry name" value="MFS general substrate transporter"/>
    <property type="match status" value="1"/>
</dbReference>
<keyword evidence="2 5" id="KW-0812">Transmembrane</keyword>
<dbReference type="Pfam" id="PF13000">
    <property type="entry name" value="Acatn"/>
    <property type="match status" value="3"/>
</dbReference>
<comment type="subcellular location">
    <subcellularLocation>
        <location evidence="1">Membrane</location>
        <topology evidence="1">Multi-pass membrane protein</topology>
    </subcellularLocation>
</comment>
<keyword evidence="4 5" id="KW-0472">Membrane</keyword>
<gene>
    <name evidence="6" type="ORF">INT47_003490</name>
</gene>
<sequence length="547" mass="61364">MPTPAYIFSTLDDEPIVPSLSDFQTKASSVMDHQNTSTTLRTSVKKPTAEDELEELELDSFISDKKKTRDFYNEDEQEPQTLNKRDYGNFSLLVVLYLLQGIPIGLCFGSIPFLLKAKLSYSQIAIFSLSSWPYSLKLLWSPIVDAVYSTKLGRRKSWIVPIQILTGVLFYILGNHIDSMMSQDHVPIYALTYSFLSTIFFCATQDIAVDGWALTLLSKDSLSYASTAQTIGLNCGYFLSFTVFLSFNSSEFSNKYLRSIPQDEGVLGLGAYMRFWAIMYMLVTAYLVLCKKENEVKDDEAELDMRSYVGVLLVSKIGFICHEAVTSLKLLEKGFSREDLALSVLLDFPLQIFFGYYAAKWSNGKRPLKPWLYAFYGRLACSALGMLIVAGYPQGQPVSAFYFGMIMLSTVLSSFMSTVQFVSISAFMTSIADPVIGGTYMTLLNTFSNFGGTWPKFFVLEAVEYYTINTCSVVNKEGGYDSCSTEEGKDLCKALDGTCAIVQDGYYIVGTICVVLGLVMLLGYIKPIVKRLERYPKQMWRLNSDSK</sequence>
<evidence type="ECO:0000256" key="2">
    <source>
        <dbReference type="ARBA" id="ARBA00022692"/>
    </source>
</evidence>
<dbReference type="GO" id="GO:0008521">
    <property type="term" value="F:acetyl-CoA transmembrane transporter activity"/>
    <property type="evidence" value="ECO:0007669"/>
    <property type="project" value="InterPro"/>
</dbReference>
<dbReference type="EMBL" id="JAEPRD010000013">
    <property type="protein sequence ID" value="KAG2210054.1"/>
    <property type="molecule type" value="Genomic_DNA"/>
</dbReference>
<evidence type="ECO:0000256" key="1">
    <source>
        <dbReference type="ARBA" id="ARBA00004141"/>
    </source>
</evidence>
<dbReference type="GO" id="GO:0035348">
    <property type="term" value="P:acetyl-CoA transmembrane transport"/>
    <property type="evidence" value="ECO:0007669"/>
    <property type="project" value="InterPro"/>
</dbReference>
<protein>
    <recommendedName>
        <fullName evidence="8">MFS general substrate transporter</fullName>
    </recommendedName>
</protein>
<name>A0A8H7VD25_9FUNG</name>
<feature type="transmembrane region" description="Helical" evidence="5">
    <location>
        <begin position="505"/>
        <end position="525"/>
    </location>
</feature>
<evidence type="ECO:0000256" key="5">
    <source>
        <dbReference type="SAM" id="Phobius"/>
    </source>
</evidence>
<dbReference type="AlphaFoldDB" id="A0A8H7VD25"/>
<evidence type="ECO:0000256" key="4">
    <source>
        <dbReference type="ARBA" id="ARBA00023136"/>
    </source>
</evidence>
<dbReference type="GO" id="GO:0016020">
    <property type="term" value="C:membrane"/>
    <property type="evidence" value="ECO:0007669"/>
    <property type="project" value="UniProtKB-SubCell"/>
</dbReference>
<organism evidence="6 7">
    <name type="scientific">Mucor saturninus</name>
    <dbReference type="NCBI Taxonomy" id="64648"/>
    <lineage>
        <taxon>Eukaryota</taxon>
        <taxon>Fungi</taxon>
        <taxon>Fungi incertae sedis</taxon>
        <taxon>Mucoromycota</taxon>
        <taxon>Mucoromycotina</taxon>
        <taxon>Mucoromycetes</taxon>
        <taxon>Mucorales</taxon>
        <taxon>Mucorineae</taxon>
        <taxon>Mucoraceae</taxon>
        <taxon>Mucor</taxon>
    </lineage>
</organism>
<evidence type="ECO:0000313" key="7">
    <source>
        <dbReference type="Proteomes" id="UP000603453"/>
    </source>
</evidence>
<dbReference type="PANTHER" id="PTHR12778">
    <property type="entry name" value="SOLUTE CARRIER FAMILY 33 ACETYL-COA TRANSPORTER -RELATED"/>
    <property type="match status" value="1"/>
</dbReference>
<feature type="transmembrane region" description="Helical" evidence="5">
    <location>
        <begin position="158"/>
        <end position="174"/>
    </location>
</feature>
<feature type="transmembrane region" description="Helical" evidence="5">
    <location>
        <begin position="371"/>
        <end position="393"/>
    </location>
</feature>
<evidence type="ECO:0008006" key="8">
    <source>
        <dbReference type="Google" id="ProtNLM"/>
    </source>
</evidence>
<feature type="transmembrane region" description="Helical" evidence="5">
    <location>
        <begin position="267"/>
        <end position="288"/>
    </location>
</feature>
<dbReference type="OrthoDB" id="6415790at2759"/>